<dbReference type="PRINTS" id="PR00697">
    <property type="entry name" value="TMPROTEINSRA"/>
</dbReference>
<sequence length="346" mass="39165">MAAAVANCSDPDSVPKETCFQIAEILRNPLYRTAQIVNLVESVAAFLLIVFCLCRYRRKITIHQNIEILLATLFLACLCHAAVYSVSKVYQLTLSFFVEDPCHLFLPRPFYIVTHTLIASSNLCTQIIQVMMIIERIVATVRVDTYETQCPLLGAMLVTALLLSTMFLTAGESNHTFANFLMTNSLMTTDSSIEKVSTAFAVIFVASCISLLINISLYYYNSRHRKWPTLSSRYQALENASISAMLCVISTVQLTTIAIYAFSMTYLRLKLHHDPMYDPYKECFYMVPLCTLILPVATIAFIERSKRKRSQGIKSLVKMKASGQEGWKNYSAQLKQQWESFLPRTA</sequence>
<gene>
    <name evidence="7" type="ORF">GCK32_000500</name>
</gene>
<comment type="caution">
    <text evidence="7">The sequence shown here is derived from an EMBL/GenBank/DDBJ whole genome shotgun (WGS) entry which is preliminary data.</text>
</comment>
<dbReference type="GO" id="GO:0016020">
    <property type="term" value="C:membrane"/>
    <property type="evidence" value="ECO:0007669"/>
    <property type="project" value="UniProtKB-SubCell"/>
</dbReference>
<feature type="transmembrane region" description="Helical" evidence="6">
    <location>
        <begin position="283"/>
        <end position="302"/>
    </location>
</feature>
<keyword evidence="3 6" id="KW-0812">Transmembrane</keyword>
<dbReference type="PANTHER" id="PTHR31216">
    <property type="entry name" value="SERPENTINE RECEPTOR CLASS BETA-1-RELATED-RELATED"/>
    <property type="match status" value="1"/>
</dbReference>
<dbReference type="AlphaFoldDB" id="A0AAN8ESM3"/>
<dbReference type="EMBL" id="WIXE01023159">
    <property type="protein sequence ID" value="KAK5966761.1"/>
    <property type="molecule type" value="Genomic_DNA"/>
</dbReference>
<dbReference type="GO" id="GO:0007606">
    <property type="term" value="P:sensory perception of chemical stimulus"/>
    <property type="evidence" value="ECO:0007669"/>
    <property type="project" value="InterPro"/>
</dbReference>
<feature type="transmembrane region" description="Helical" evidence="6">
    <location>
        <begin position="36"/>
        <end position="56"/>
    </location>
</feature>
<accession>A0AAN8ESM3</accession>
<protein>
    <submittedName>
        <fullName evidence="7">Integral membrane protein Srb</fullName>
    </submittedName>
</protein>
<feature type="transmembrane region" description="Helical" evidence="6">
    <location>
        <begin position="196"/>
        <end position="220"/>
    </location>
</feature>
<dbReference type="PANTHER" id="PTHR31216:SF11">
    <property type="entry name" value="SERPENTINE RECEPTOR CLASS BETA-16-RELATED"/>
    <property type="match status" value="1"/>
</dbReference>
<evidence type="ECO:0000313" key="7">
    <source>
        <dbReference type="EMBL" id="KAK5966761.1"/>
    </source>
</evidence>
<keyword evidence="4 6" id="KW-1133">Transmembrane helix</keyword>
<comment type="similarity">
    <text evidence="2">Belongs to the nematode receptor-like protein srb family.</text>
</comment>
<evidence type="ECO:0000256" key="5">
    <source>
        <dbReference type="ARBA" id="ARBA00023136"/>
    </source>
</evidence>
<evidence type="ECO:0000256" key="2">
    <source>
        <dbReference type="ARBA" id="ARBA00006860"/>
    </source>
</evidence>
<dbReference type="Proteomes" id="UP001331761">
    <property type="component" value="Unassembled WGS sequence"/>
</dbReference>
<feature type="transmembrane region" description="Helical" evidence="6">
    <location>
        <begin position="152"/>
        <end position="171"/>
    </location>
</feature>
<evidence type="ECO:0000256" key="4">
    <source>
        <dbReference type="ARBA" id="ARBA00022989"/>
    </source>
</evidence>
<name>A0AAN8ESM3_TRICO</name>
<dbReference type="InterPro" id="IPR019408">
    <property type="entry name" value="7TM_GPCR_serpentine_rcpt_Srab"/>
</dbReference>
<dbReference type="InterPro" id="IPR002184">
    <property type="entry name" value="7TM_GPCR_serpentine_rcpt_Srb"/>
</dbReference>
<evidence type="ECO:0000256" key="1">
    <source>
        <dbReference type="ARBA" id="ARBA00004141"/>
    </source>
</evidence>
<feature type="transmembrane region" description="Helical" evidence="6">
    <location>
        <begin position="68"/>
        <end position="90"/>
    </location>
</feature>
<feature type="transmembrane region" description="Helical" evidence="6">
    <location>
        <begin position="241"/>
        <end position="263"/>
    </location>
</feature>
<evidence type="ECO:0000313" key="8">
    <source>
        <dbReference type="Proteomes" id="UP001331761"/>
    </source>
</evidence>
<dbReference type="InterPro" id="IPR000344">
    <property type="entry name" value="7TM_GPCR_serpentine_rcpt_Sra"/>
</dbReference>
<proteinExistence type="inferred from homology"/>
<organism evidence="7 8">
    <name type="scientific">Trichostrongylus colubriformis</name>
    <name type="common">Black scour worm</name>
    <dbReference type="NCBI Taxonomy" id="6319"/>
    <lineage>
        <taxon>Eukaryota</taxon>
        <taxon>Metazoa</taxon>
        <taxon>Ecdysozoa</taxon>
        <taxon>Nematoda</taxon>
        <taxon>Chromadorea</taxon>
        <taxon>Rhabditida</taxon>
        <taxon>Rhabditina</taxon>
        <taxon>Rhabditomorpha</taxon>
        <taxon>Strongyloidea</taxon>
        <taxon>Trichostrongylidae</taxon>
        <taxon>Trichostrongylus</taxon>
    </lineage>
</organism>
<dbReference type="Pfam" id="PF10292">
    <property type="entry name" value="7TM_GPCR_Srab"/>
    <property type="match status" value="1"/>
</dbReference>
<comment type="subcellular location">
    <subcellularLocation>
        <location evidence="1">Membrane</location>
        <topology evidence="1">Multi-pass membrane protein</topology>
    </subcellularLocation>
</comment>
<evidence type="ECO:0000256" key="3">
    <source>
        <dbReference type="ARBA" id="ARBA00022692"/>
    </source>
</evidence>
<evidence type="ECO:0000256" key="6">
    <source>
        <dbReference type="SAM" id="Phobius"/>
    </source>
</evidence>
<feature type="transmembrane region" description="Helical" evidence="6">
    <location>
        <begin position="110"/>
        <end position="131"/>
    </location>
</feature>
<keyword evidence="8" id="KW-1185">Reference proteome</keyword>
<keyword evidence="5 6" id="KW-0472">Membrane</keyword>
<reference evidence="7 8" key="1">
    <citation type="submission" date="2019-10" db="EMBL/GenBank/DDBJ databases">
        <title>Assembly and Annotation for the nematode Trichostrongylus colubriformis.</title>
        <authorList>
            <person name="Martin J."/>
        </authorList>
    </citation>
    <scope>NUCLEOTIDE SEQUENCE [LARGE SCALE GENOMIC DNA]</scope>
    <source>
        <strain evidence="7">G859</strain>
        <tissue evidence="7">Whole worm</tissue>
    </source>
</reference>
<dbReference type="GO" id="GO:0004930">
    <property type="term" value="F:G protein-coupled receptor activity"/>
    <property type="evidence" value="ECO:0007669"/>
    <property type="project" value="InterPro"/>
</dbReference>